<evidence type="ECO:0000256" key="6">
    <source>
        <dbReference type="ARBA" id="ARBA00048612"/>
    </source>
</evidence>
<evidence type="ECO:0000256" key="1">
    <source>
        <dbReference type="ARBA" id="ARBA00004173"/>
    </source>
</evidence>
<name>A0A1Y2IYR2_TRAC3</name>
<dbReference type="Gene3D" id="3.40.50.12710">
    <property type="match status" value="1"/>
</dbReference>
<dbReference type="GO" id="GO:0005739">
    <property type="term" value="C:mitochondrion"/>
    <property type="evidence" value="ECO:0007669"/>
    <property type="project" value="UniProtKB-SubCell"/>
</dbReference>
<accession>A0A1Y2IYR2</accession>
<evidence type="ECO:0000256" key="4">
    <source>
        <dbReference type="ARBA" id="ARBA00022679"/>
    </source>
</evidence>
<dbReference type="Pfam" id="PF02636">
    <property type="entry name" value="Methyltransf_28"/>
    <property type="match status" value="1"/>
</dbReference>
<gene>
    <name evidence="9" type="ORF">PYCCODRAFT_1422610</name>
</gene>
<reference evidence="9 10" key="1">
    <citation type="journal article" date="2015" name="Biotechnol. Biofuels">
        <title>Enhanced degradation of softwood versus hardwood by the white-rot fungus Pycnoporus coccineus.</title>
        <authorList>
            <person name="Couturier M."/>
            <person name="Navarro D."/>
            <person name="Chevret D."/>
            <person name="Henrissat B."/>
            <person name="Piumi F."/>
            <person name="Ruiz-Duenas F.J."/>
            <person name="Martinez A.T."/>
            <person name="Grigoriev I.V."/>
            <person name="Riley R."/>
            <person name="Lipzen A."/>
            <person name="Berrin J.G."/>
            <person name="Master E.R."/>
            <person name="Rosso M.N."/>
        </authorList>
    </citation>
    <scope>NUCLEOTIDE SEQUENCE [LARGE SCALE GENOMIC DNA]</scope>
    <source>
        <strain evidence="9 10">BRFM310</strain>
    </source>
</reference>
<evidence type="ECO:0000256" key="7">
    <source>
        <dbReference type="RuleBase" id="RU364114"/>
    </source>
</evidence>
<evidence type="ECO:0000256" key="5">
    <source>
        <dbReference type="ARBA" id="ARBA00023128"/>
    </source>
</evidence>
<dbReference type="InterPro" id="IPR029063">
    <property type="entry name" value="SAM-dependent_MTases_sf"/>
</dbReference>
<dbReference type="EMBL" id="KZ084090">
    <property type="protein sequence ID" value="OSD06299.1"/>
    <property type="molecule type" value="Genomic_DNA"/>
</dbReference>
<organism evidence="9 10">
    <name type="scientific">Trametes coccinea (strain BRFM310)</name>
    <name type="common">Pycnoporus coccineus</name>
    <dbReference type="NCBI Taxonomy" id="1353009"/>
    <lineage>
        <taxon>Eukaryota</taxon>
        <taxon>Fungi</taxon>
        <taxon>Dikarya</taxon>
        <taxon>Basidiomycota</taxon>
        <taxon>Agaricomycotina</taxon>
        <taxon>Agaricomycetes</taxon>
        <taxon>Polyporales</taxon>
        <taxon>Polyporaceae</taxon>
        <taxon>Trametes</taxon>
    </lineage>
</organism>
<comment type="function">
    <text evidence="7">Arginine methyltransferase involved in the assembly or stability of mitochondrial NADH:ubiquinone oxidoreductase complex (complex I).</text>
</comment>
<keyword evidence="10" id="KW-1185">Reference proteome</keyword>
<comment type="similarity">
    <text evidence="2 7">Belongs to the NDUFAF7 family.</text>
</comment>
<keyword evidence="3 7" id="KW-0489">Methyltransferase</keyword>
<dbReference type="EC" id="2.1.1.320" evidence="7"/>
<keyword evidence="5 7" id="KW-0496">Mitochondrion</keyword>
<sequence length="507" mass="56174">MTLTRSRAILNALRPHSFANSQTCFRALRSCSRDVPSLKRCFTSGLESPTEVEKILLDTIKYSARCMEELHGVWCHYHASLGAATAGVMATGPISFARYMQMCLSHPTAGYYMKASKPVIGSAGDFITSPEISQVFGELLAVWLLSQWMYAGAGRDIRLLELGPGRGTLMHDVLRVFSQFPAARSATKEIHLVETSPAMRATQEAKLSSLVEQQGWKLHWHDGLDRVQPDSTNFTLALAHEFFDALPFHLLQKTHHGWQEVLIASGPDPAEPTILKPSDKPSLDFSSTKPPAERAARFRQVLSPTPTPSSTLLGLSSTRFQKLPVGSRIEVSPVSFKIARQLSELLYDRESEGTRSAGSALIVDYGGEKVYGNSFRAFKDHKIVDPFHRPGECDLTVNVDFAYLKEASGDLATNLGPLSQAIFLHRMGLQARLDALKASAKDDDRRKDIEQAAKRLVDPTGMGTQYQIMGMAGRRQGELTDEERWPFLEVAHNDSQHHEADEHLSST</sequence>
<keyword evidence="4 7" id="KW-0808">Transferase</keyword>
<proteinExistence type="inferred from homology"/>
<dbReference type="GO" id="GO:0032259">
    <property type="term" value="P:methylation"/>
    <property type="evidence" value="ECO:0007669"/>
    <property type="project" value="UniProtKB-KW"/>
</dbReference>
<dbReference type="GO" id="GO:0032981">
    <property type="term" value="P:mitochondrial respiratory chain complex I assembly"/>
    <property type="evidence" value="ECO:0007669"/>
    <property type="project" value="TreeGrafter"/>
</dbReference>
<dbReference type="PANTHER" id="PTHR12049:SF7">
    <property type="entry name" value="PROTEIN ARGININE METHYLTRANSFERASE NDUFAF7, MITOCHONDRIAL"/>
    <property type="match status" value="1"/>
</dbReference>
<evidence type="ECO:0000313" key="10">
    <source>
        <dbReference type="Proteomes" id="UP000193067"/>
    </source>
</evidence>
<dbReference type="PANTHER" id="PTHR12049">
    <property type="entry name" value="PROTEIN ARGININE METHYLTRANSFERASE NDUFAF7, MITOCHONDRIAL"/>
    <property type="match status" value="1"/>
</dbReference>
<dbReference type="Proteomes" id="UP000193067">
    <property type="component" value="Unassembled WGS sequence"/>
</dbReference>
<protein>
    <recommendedName>
        <fullName evidence="7">Protein arginine methyltransferase NDUFAF7</fullName>
        <ecNumber evidence="7">2.1.1.320</ecNumber>
    </recommendedName>
</protein>
<comment type="subcellular location">
    <subcellularLocation>
        <location evidence="1 7">Mitochondrion</location>
    </subcellularLocation>
</comment>
<comment type="catalytic activity">
    <reaction evidence="6 7">
        <text>L-arginyl-[protein] + 2 S-adenosyl-L-methionine = N(omega),N(omega)'-dimethyl-L-arginyl-[protein] + 2 S-adenosyl-L-homocysteine + 2 H(+)</text>
        <dbReference type="Rhea" id="RHEA:48108"/>
        <dbReference type="Rhea" id="RHEA-COMP:10532"/>
        <dbReference type="Rhea" id="RHEA-COMP:11992"/>
        <dbReference type="ChEBI" id="CHEBI:15378"/>
        <dbReference type="ChEBI" id="CHEBI:29965"/>
        <dbReference type="ChEBI" id="CHEBI:57856"/>
        <dbReference type="ChEBI" id="CHEBI:59789"/>
        <dbReference type="ChEBI" id="CHEBI:88221"/>
        <dbReference type="EC" id="2.1.1.320"/>
    </reaction>
</comment>
<dbReference type="InterPro" id="IPR003788">
    <property type="entry name" value="NDUFAF7"/>
</dbReference>
<evidence type="ECO:0000256" key="8">
    <source>
        <dbReference type="SAM" id="MobiDB-lite"/>
    </source>
</evidence>
<dbReference type="SUPFAM" id="SSF53335">
    <property type="entry name" value="S-adenosyl-L-methionine-dependent methyltransferases"/>
    <property type="match status" value="1"/>
</dbReference>
<dbReference type="InterPro" id="IPR038375">
    <property type="entry name" value="NDUFAF7_sf"/>
</dbReference>
<feature type="region of interest" description="Disordered" evidence="8">
    <location>
        <begin position="270"/>
        <end position="290"/>
    </location>
</feature>
<evidence type="ECO:0000313" key="9">
    <source>
        <dbReference type="EMBL" id="OSD06299.1"/>
    </source>
</evidence>
<dbReference type="AlphaFoldDB" id="A0A1Y2IYR2"/>
<evidence type="ECO:0000256" key="2">
    <source>
        <dbReference type="ARBA" id="ARBA00005891"/>
    </source>
</evidence>
<evidence type="ECO:0000256" key="3">
    <source>
        <dbReference type="ARBA" id="ARBA00022603"/>
    </source>
</evidence>
<dbReference type="STRING" id="1353009.A0A1Y2IYR2"/>
<dbReference type="OrthoDB" id="438553at2759"/>
<dbReference type="GO" id="GO:0035243">
    <property type="term" value="F:protein-arginine omega-N symmetric methyltransferase activity"/>
    <property type="evidence" value="ECO:0007669"/>
    <property type="project" value="UniProtKB-EC"/>
</dbReference>